<evidence type="ECO:0000313" key="2">
    <source>
        <dbReference type="EnsemblPlants" id="QL08p048623:mrna:CDS:1"/>
    </source>
</evidence>
<protein>
    <recommendedName>
        <fullName evidence="1">DUF4283 domain-containing protein</fullName>
    </recommendedName>
</protein>
<sequence>MELEPDKINNYRTLVTRFFIKWQPNMEAITRTLHSMWRTGGAFKIRRIGDNKVPILFDDEADVNHILMQWPWPFNKYLIGLYKLGAKATVDDATFDQASFWVQIHGLQLSRIKKENAEAIVSTLG</sequence>
<dbReference type="PANTHER" id="PTHR31286">
    <property type="entry name" value="GLYCINE-RICH CELL WALL STRUCTURAL PROTEIN 1.8-LIKE"/>
    <property type="match status" value="1"/>
</dbReference>
<dbReference type="Proteomes" id="UP000594261">
    <property type="component" value="Chromosome 8"/>
</dbReference>
<name>A0A7N2MBP7_QUELO</name>
<proteinExistence type="predicted"/>
<dbReference type="Gramene" id="QL08p048623:mrna">
    <property type="protein sequence ID" value="QL08p048623:mrna:CDS:1"/>
    <property type="gene ID" value="QL08p048623"/>
</dbReference>
<reference evidence="2" key="2">
    <citation type="submission" date="2021-01" db="UniProtKB">
        <authorList>
            <consortium name="EnsemblPlants"/>
        </authorList>
    </citation>
    <scope>IDENTIFICATION</scope>
</reference>
<evidence type="ECO:0000259" key="1">
    <source>
        <dbReference type="Pfam" id="PF14111"/>
    </source>
</evidence>
<accession>A0A7N2MBP7</accession>
<dbReference type="InParanoid" id="A0A7N2MBP7"/>
<dbReference type="InterPro" id="IPR025558">
    <property type="entry name" value="DUF4283"/>
</dbReference>
<dbReference type="EMBL" id="LRBV02000008">
    <property type="status" value="NOT_ANNOTATED_CDS"/>
    <property type="molecule type" value="Genomic_DNA"/>
</dbReference>
<dbReference type="Pfam" id="PF14111">
    <property type="entry name" value="DUF4283"/>
    <property type="match status" value="1"/>
</dbReference>
<reference evidence="2 3" key="1">
    <citation type="journal article" date="2016" name="G3 (Bethesda)">
        <title>First Draft Assembly and Annotation of the Genome of a California Endemic Oak Quercus lobata Nee (Fagaceae).</title>
        <authorList>
            <person name="Sork V.L."/>
            <person name="Fitz-Gibbon S.T."/>
            <person name="Puiu D."/>
            <person name="Crepeau M."/>
            <person name="Gugger P.F."/>
            <person name="Sherman R."/>
            <person name="Stevens K."/>
            <person name="Langley C.H."/>
            <person name="Pellegrini M."/>
            <person name="Salzberg S.L."/>
        </authorList>
    </citation>
    <scope>NUCLEOTIDE SEQUENCE [LARGE SCALE GENOMIC DNA]</scope>
    <source>
        <strain evidence="2 3">cv. SW786</strain>
    </source>
</reference>
<organism evidence="2 3">
    <name type="scientific">Quercus lobata</name>
    <name type="common">Valley oak</name>
    <dbReference type="NCBI Taxonomy" id="97700"/>
    <lineage>
        <taxon>Eukaryota</taxon>
        <taxon>Viridiplantae</taxon>
        <taxon>Streptophyta</taxon>
        <taxon>Embryophyta</taxon>
        <taxon>Tracheophyta</taxon>
        <taxon>Spermatophyta</taxon>
        <taxon>Magnoliopsida</taxon>
        <taxon>eudicotyledons</taxon>
        <taxon>Gunneridae</taxon>
        <taxon>Pentapetalae</taxon>
        <taxon>rosids</taxon>
        <taxon>fabids</taxon>
        <taxon>Fagales</taxon>
        <taxon>Fagaceae</taxon>
        <taxon>Quercus</taxon>
    </lineage>
</organism>
<dbReference type="PANTHER" id="PTHR31286:SF167">
    <property type="entry name" value="OS09G0268800 PROTEIN"/>
    <property type="match status" value="1"/>
</dbReference>
<dbReference type="EnsemblPlants" id="QL08p048623:mrna">
    <property type="protein sequence ID" value="QL08p048623:mrna:CDS:1"/>
    <property type="gene ID" value="QL08p048623"/>
</dbReference>
<dbReference type="InterPro" id="IPR040256">
    <property type="entry name" value="At4g02000-like"/>
</dbReference>
<evidence type="ECO:0000313" key="3">
    <source>
        <dbReference type="Proteomes" id="UP000594261"/>
    </source>
</evidence>
<feature type="domain" description="DUF4283" evidence="1">
    <location>
        <begin position="12"/>
        <end position="83"/>
    </location>
</feature>
<dbReference type="AlphaFoldDB" id="A0A7N2MBP7"/>
<keyword evidence="3" id="KW-1185">Reference proteome</keyword>